<sequence length="88" mass="10231">MRREYASPYISDLPMAKIGVECDRCWMRRRYVKAALLARIGDQNLPDLLPKFARAEGCTFTANVFTDRCRLRYDDESRIPKPPPKDPP</sequence>
<accession>A0A916YE18</accession>
<dbReference type="Proteomes" id="UP000613160">
    <property type="component" value="Unassembled WGS sequence"/>
</dbReference>
<name>A0A916YE18_9HYPH</name>
<reference evidence="1" key="1">
    <citation type="journal article" date="2014" name="Int. J. Syst. Evol. Microbiol.">
        <title>Complete genome sequence of Corynebacterium casei LMG S-19264T (=DSM 44701T), isolated from a smear-ripened cheese.</title>
        <authorList>
            <consortium name="US DOE Joint Genome Institute (JGI-PGF)"/>
            <person name="Walter F."/>
            <person name="Albersmeier A."/>
            <person name="Kalinowski J."/>
            <person name="Ruckert C."/>
        </authorList>
    </citation>
    <scope>NUCLEOTIDE SEQUENCE</scope>
    <source>
        <strain evidence="1">CGMCC 1.15493</strain>
    </source>
</reference>
<dbReference type="AlphaFoldDB" id="A0A916YE18"/>
<comment type="caution">
    <text evidence="1">The sequence shown here is derived from an EMBL/GenBank/DDBJ whole genome shotgun (WGS) entry which is preliminary data.</text>
</comment>
<evidence type="ECO:0000313" key="2">
    <source>
        <dbReference type="Proteomes" id="UP000613160"/>
    </source>
</evidence>
<dbReference type="RefSeq" id="WP_188855212.1">
    <property type="nucleotide sequence ID" value="NZ_BMJJ01000018.1"/>
</dbReference>
<keyword evidence="2" id="KW-1185">Reference proteome</keyword>
<gene>
    <name evidence="1" type="ORF">GCM10011335_50580</name>
</gene>
<evidence type="ECO:0000313" key="1">
    <source>
        <dbReference type="EMBL" id="GGD41777.1"/>
    </source>
</evidence>
<protein>
    <submittedName>
        <fullName evidence="1">Uncharacterized protein</fullName>
    </submittedName>
</protein>
<dbReference type="EMBL" id="BMJJ01000018">
    <property type="protein sequence ID" value="GGD41777.1"/>
    <property type="molecule type" value="Genomic_DNA"/>
</dbReference>
<organism evidence="1 2">
    <name type="scientific">Aureimonas glaciei</name>
    <dbReference type="NCBI Taxonomy" id="1776957"/>
    <lineage>
        <taxon>Bacteria</taxon>
        <taxon>Pseudomonadati</taxon>
        <taxon>Pseudomonadota</taxon>
        <taxon>Alphaproteobacteria</taxon>
        <taxon>Hyphomicrobiales</taxon>
        <taxon>Aurantimonadaceae</taxon>
        <taxon>Aureimonas</taxon>
    </lineage>
</organism>
<reference evidence="1" key="2">
    <citation type="submission" date="2020-09" db="EMBL/GenBank/DDBJ databases">
        <authorList>
            <person name="Sun Q."/>
            <person name="Zhou Y."/>
        </authorList>
    </citation>
    <scope>NUCLEOTIDE SEQUENCE</scope>
    <source>
        <strain evidence="1">CGMCC 1.15493</strain>
    </source>
</reference>
<proteinExistence type="predicted"/>